<dbReference type="GO" id="GO:0005829">
    <property type="term" value="C:cytosol"/>
    <property type="evidence" value="ECO:0007669"/>
    <property type="project" value="TreeGrafter"/>
</dbReference>
<dbReference type="PANTHER" id="PTHR43364:SF1">
    <property type="entry name" value="OXIDOREDUCTASE YDHF"/>
    <property type="match status" value="1"/>
</dbReference>
<dbReference type="RefSeq" id="WP_049683380.1">
    <property type="nucleotide sequence ID" value="NZ_LFZW01000001.1"/>
</dbReference>
<organism evidence="5 6">
    <name type="scientific">Peribacillus loiseleuriae</name>
    <dbReference type="NCBI Taxonomy" id="1679170"/>
    <lineage>
        <taxon>Bacteria</taxon>
        <taxon>Bacillati</taxon>
        <taxon>Bacillota</taxon>
        <taxon>Bacilli</taxon>
        <taxon>Bacillales</taxon>
        <taxon>Bacillaceae</taxon>
        <taxon>Peribacillus</taxon>
    </lineage>
</organism>
<proteinExistence type="inferred from homology"/>
<gene>
    <name evidence="5" type="ORF">AC625_22885</name>
</gene>
<dbReference type="InterPro" id="IPR036812">
    <property type="entry name" value="NAD(P)_OxRdtase_dom_sf"/>
</dbReference>
<keyword evidence="1" id="KW-0521">NADP</keyword>
<evidence type="ECO:0000313" key="6">
    <source>
        <dbReference type="Proteomes" id="UP000037146"/>
    </source>
</evidence>
<dbReference type="SUPFAM" id="SSF51430">
    <property type="entry name" value="NAD(P)-linked oxidoreductase"/>
    <property type="match status" value="1"/>
</dbReference>
<comment type="caution">
    <text evidence="5">The sequence shown here is derived from an EMBL/GenBank/DDBJ whole genome shotgun (WGS) entry which is preliminary data.</text>
</comment>
<dbReference type="Pfam" id="PF00248">
    <property type="entry name" value="Aldo_ket_red"/>
    <property type="match status" value="1"/>
</dbReference>
<evidence type="ECO:0000256" key="1">
    <source>
        <dbReference type="ARBA" id="ARBA00022857"/>
    </source>
</evidence>
<dbReference type="CDD" id="cd19092">
    <property type="entry name" value="AKR_BsYcsN_EcYdhF-like"/>
    <property type="match status" value="1"/>
</dbReference>
<dbReference type="InterPro" id="IPR050523">
    <property type="entry name" value="AKR_Detox_Biosynth"/>
</dbReference>
<comment type="similarity">
    <text evidence="3">Belongs to the aldo/keto reductase family. Aldo/keto reductase 2 subfamily.</text>
</comment>
<dbReference type="Proteomes" id="UP000037146">
    <property type="component" value="Unassembled WGS sequence"/>
</dbReference>
<protein>
    <submittedName>
        <fullName evidence="5">Oxidoreductase</fullName>
    </submittedName>
</protein>
<dbReference type="STRING" id="1679170.AC625_22885"/>
<evidence type="ECO:0000256" key="2">
    <source>
        <dbReference type="ARBA" id="ARBA00023002"/>
    </source>
</evidence>
<reference evidence="6" key="1">
    <citation type="submission" date="2015-07" db="EMBL/GenBank/DDBJ databases">
        <title>Genome sequencing project for genomic taxonomy and phylogenomics of Bacillus-like bacteria.</title>
        <authorList>
            <person name="Liu B."/>
            <person name="Wang J."/>
            <person name="Zhu Y."/>
            <person name="Liu G."/>
            <person name="Chen Q."/>
            <person name="Chen Z."/>
            <person name="Lan J."/>
            <person name="Che J."/>
            <person name="Ge C."/>
            <person name="Shi H."/>
            <person name="Pan Z."/>
            <person name="Liu X."/>
        </authorList>
    </citation>
    <scope>NUCLEOTIDE SEQUENCE [LARGE SCALE GENOMIC DNA]</scope>
    <source>
        <strain evidence="6">FJAT-27997</strain>
    </source>
</reference>
<dbReference type="AlphaFoldDB" id="A0A0K9GZF2"/>
<dbReference type="Gene3D" id="3.20.20.100">
    <property type="entry name" value="NADP-dependent oxidoreductase domain"/>
    <property type="match status" value="1"/>
</dbReference>
<keyword evidence="6" id="KW-1185">Reference proteome</keyword>
<evidence type="ECO:0000313" key="5">
    <source>
        <dbReference type="EMBL" id="KMY52023.1"/>
    </source>
</evidence>
<dbReference type="PATRIC" id="fig|1679170.3.peg.5156"/>
<keyword evidence="2" id="KW-0560">Oxidoreductase</keyword>
<dbReference type="GO" id="GO:0016491">
    <property type="term" value="F:oxidoreductase activity"/>
    <property type="evidence" value="ECO:0007669"/>
    <property type="project" value="UniProtKB-KW"/>
</dbReference>
<dbReference type="EMBL" id="LFZW01000001">
    <property type="protein sequence ID" value="KMY52023.1"/>
    <property type="molecule type" value="Genomic_DNA"/>
</dbReference>
<evidence type="ECO:0000256" key="3">
    <source>
        <dbReference type="ARBA" id="ARBA00038157"/>
    </source>
</evidence>
<evidence type="ECO:0000259" key="4">
    <source>
        <dbReference type="Pfam" id="PF00248"/>
    </source>
</evidence>
<dbReference type="PANTHER" id="PTHR43364">
    <property type="entry name" value="NADH-SPECIFIC METHYLGLYOXAL REDUCTASE-RELATED"/>
    <property type="match status" value="1"/>
</dbReference>
<feature type="domain" description="NADP-dependent oxidoreductase" evidence="4">
    <location>
        <begin position="14"/>
        <end position="289"/>
    </location>
</feature>
<dbReference type="InterPro" id="IPR023210">
    <property type="entry name" value="NADP_OxRdtase_dom"/>
</dbReference>
<sequence length="299" mass="33972">MERIRVQSDLSFSRIIHGHWRLADWNYSVKMRMELIESCLELGITTIDTANIYGNYTCEALFGEVLALKPELREKLEIVTKCGIKLANGKNGVHLNHYDSSKIHIIGSVEQSLKNLQTDYIDVLLLHRPDVLLNPEEVAEAFRELKQAGKVKHFGVSNYLPSQVDMLNAYLDVPLVTNQIELSALYRDHFENGVLNQCMKENMAPMAWSPLARGKLFTGEDIQASRVRKALERAAADMNVQTIDEVAYAWLMHHPAKIMPIVGSGKVERIKAAVHALSLEFSREQWYEIWVASRGKNVD</sequence>
<accession>A0A0K9GZF2</accession>
<dbReference type="OrthoDB" id="9773828at2"/>
<name>A0A0K9GZF2_9BACI</name>
<dbReference type="FunFam" id="3.20.20.100:FF:000008">
    <property type="entry name" value="Aldo/keto reductase family oxidoreductase"/>
    <property type="match status" value="1"/>
</dbReference>